<accession>A0A382ZW34</accession>
<protein>
    <submittedName>
        <fullName evidence="1">Uncharacterized protein</fullName>
    </submittedName>
</protein>
<feature type="non-terminal residue" evidence="1">
    <location>
        <position position="1"/>
    </location>
</feature>
<proteinExistence type="predicted"/>
<gene>
    <name evidence="1" type="ORF">METZ01_LOCUS452571</name>
</gene>
<evidence type="ECO:0000313" key="1">
    <source>
        <dbReference type="EMBL" id="SVD99717.1"/>
    </source>
</evidence>
<feature type="non-terminal residue" evidence="1">
    <location>
        <position position="69"/>
    </location>
</feature>
<dbReference type="EMBL" id="UINC01187150">
    <property type="protein sequence ID" value="SVD99717.1"/>
    <property type="molecule type" value="Genomic_DNA"/>
</dbReference>
<dbReference type="AlphaFoldDB" id="A0A382ZW34"/>
<sequence>MPEIGEQLKSELLGDYIISGEVLHDVKVLPWSPHKYALPEKVKARIDGGLHCPREGCFRLYGFREPLAI</sequence>
<name>A0A382ZW34_9ZZZZ</name>
<organism evidence="1">
    <name type="scientific">marine metagenome</name>
    <dbReference type="NCBI Taxonomy" id="408172"/>
    <lineage>
        <taxon>unclassified sequences</taxon>
        <taxon>metagenomes</taxon>
        <taxon>ecological metagenomes</taxon>
    </lineage>
</organism>
<reference evidence="1" key="1">
    <citation type="submission" date="2018-05" db="EMBL/GenBank/DDBJ databases">
        <authorList>
            <person name="Lanie J.A."/>
            <person name="Ng W.-L."/>
            <person name="Kazmierczak K.M."/>
            <person name="Andrzejewski T.M."/>
            <person name="Davidsen T.M."/>
            <person name="Wayne K.J."/>
            <person name="Tettelin H."/>
            <person name="Glass J.I."/>
            <person name="Rusch D."/>
            <person name="Podicherti R."/>
            <person name="Tsui H.-C.T."/>
            <person name="Winkler M.E."/>
        </authorList>
    </citation>
    <scope>NUCLEOTIDE SEQUENCE</scope>
</reference>